<accession>A0A7Y9LNJ9</accession>
<evidence type="ECO:0000256" key="4">
    <source>
        <dbReference type="SAM" id="SignalP"/>
    </source>
</evidence>
<dbReference type="SMART" id="SM00062">
    <property type="entry name" value="PBPb"/>
    <property type="match status" value="1"/>
</dbReference>
<keyword evidence="7" id="KW-1185">Reference proteome</keyword>
<dbReference type="Proteomes" id="UP000542125">
    <property type="component" value="Unassembled WGS sequence"/>
</dbReference>
<name>A0A7Y9LNJ9_9BURK</name>
<dbReference type="RefSeq" id="WP_257022041.1">
    <property type="nucleotide sequence ID" value="NZ_JACBYR010000001.1"/>
</dbReference>
<sequence>MHSMRHRLARLGIALPLLTAFFPAFVHAQPTTATANKPLEVIVFPGGFNLPIWVAQDRGFFQANGISIKVTPTPTSVFQMKGLLDGTFDIAMTAMDNLVAYREGQGEEAGVQGDVMAVMGGDRGFLKLVAQPDIPTIAALRGKTLSVDARNTGYALVLFELLDRAGLREPDFSIERAGGVVQRFNALMEKKHAATMLVSPFELRAIPQGYKVLATASTELGAYQGYVAGVRQSWAQANGPALTAYIRSYVQGVDWLLEPGNGKDVIAILQKNVPNTSDADAQKIYDVLVDPATGFQKRAALDAEGLAQVLALRSKWGVPRKTLQGPGAYYDPQFYNAAVK</sequence>
<dbReference type="PANTHER" id="PTHR30024">
    <property type="entry name" value="ALIPHATIC SULFONATES-BINDING PROTEIN-RELATED"/>
    <property type="match status" value="1"/>
</dbReference>
<dbReference type="AlphaFoldDB" id="A0A7Y9LNJ9"/>
<protein>
    <submittedName>
        <fullName evidence="6">ABC-type nitrate/sulfonate/bicarbonate transport system substrate-binding protein</fullName>
    </submittedName>
</protein>
<dbReference type="Pfam" id="PF09084">
    <property type="entry name" value="NMT1"/>
    <property type="match status" value="1"/>
</dbReference>
<evidence type="ECO:0000256" key="1">
    <source>
        <dbReference type="ARBA" id="ARBA00004418"/>
    </source>
</evidence>
<dbReference type="Gene3D" id="3.40.190.10">
    <property type="entry name" value="Periplasmic binding protein-like II"/>
    <property type="match status" value="2"/>
</dbReference>
<evidence type="ECO:0000256" key="2">
    <source>
        <dbReference type="ARBA" id="ARBA00010742"/>
    </source>
</evidence>
<comment type="similarity">
    <text evidence="2">Belongs to the bacterial solute-binding protein SsuA/TauA family.</text>
</comment>
<dbReference type="InterPro" id="IPR001638">
    <property type="entry name" value="Solute-binding_3/MltF_N"/>
</dbReference>
<dbReference type="SUPFAM" id="SSF53850">
    <property type="entry name" value="Periplasmic binding protein-like II"/>
    <property type="match status" value="1"/>
</dbReference>
<organism evidence="6 7">
    <name type="scientific">Pigmentiphaga litoralis</name>
    <dbReference type="NCBI Taxonomy" id="516702"/>
    <lineage>
        <taxon>Bacteria</taxon>
        <taxon>Pseudomonadati</taxon>
        <taxon>Pseudomonadota</taxon>
        <taxon>Betaproteobacteria</taxon>
        <taxon>Burkholderiales</taxon>
        <taxon>Alcaligenaceae</taxon>
        <taxon>Pigmentiphaga</taxon>
    </lineage>
</organism>
<dbReference type="GO" id="GO:0042597">
    <property type="term" value="C:periplasmic space"/>
    <property type="evidence" value="ECO:0007669"/>
    <property type="project" value="UniProtKB-SubCell"/>
</dbReference>
<dbReference type="GO" id="GO:0042918">
    <property type="term" value="P:alkanesulfonate transmembrane transport"/>
    <property type="evidence" value="ECO:0007669"/>
    <property type="project" value="TreeGrafter"/>
</dbReference>
<keyword evidence="3 4" id="KW-0732">Signal</keyword>
<proteinExistence type="inferred from homology"/>
<comment type="caution">
    <text evidence="6">The sequence shown here is derived from an EMBL/GenBank/DDBJ whole genome shotgun (WGS) entry which is preliminary data.</text>
</comment>
<evidence type="ECO:0000313" key="7">
    <source>
        <dbReference type="Proteomes" id="UP000542125"/>
    </source>
</evidence>
<evidence type="ECO:0000256" key="3">
    <source>
        <dbReference type="ARBA" id="ARBA00022729"/>
    </source>
</evidence>
<dbReference type="EMBL" id="JACBYR010000001">
    <property type="protein sequence ID" value="NYE83248.1"/>
    <property type="molecule type" value="Genomic_DNA"/>
</dbReference>
<comment type="subcellular location">
    <subcellularLocation>
        <location evidence="1">Periplasm</location>
    </subcellularLocation>
</comment>
<evidence type="ECO:0000259" key="5">
    <source>
        <dbReference type="SMART" id="SM00062"/>
    </source>
</evidence>
<dbReference type="PANTHER" id="PTHR30024:SF47">
    <property type="entry name" value="TAURINE-BINDING PERIPLASMIC PROTEIN"/>
    <property type="match status" value="1"/>
</dbReference>
<feature type="chain" id="PRO_5031375602" evidence="4">
    <location>
        <begin position="29"/>
        <end position="340"/>
    </location>
</feature>
<gene>
    <name evidence="6" type="ORF">FHW18_002519</name>
</gene>
<feature type="signal peptide" evidence="4">
    <location>
        <begin position="1"/>
        <end position="28"/>
    </location>
</feature>
<evidence type="ECO:0000313" key="6">
    <source>
        <dbReference type="EMBL" id="NYE83248.1"/>
    </source>
</evidence>
<dbReference type="InterPro" id="IPR015168">
    <property type="entry name" value="SsuA/THI5"/>
</dbReference>
<feature type="domain" description="Solute-binding protein family 3/N-terminal" evidence="5">
    <location>
        <begin position="49"/>
        <end position="259"/>
    </location>
</feature>
<reference evidence="6 7" key="1">
    <citation type="submission" date="2020-07" db="EMBL/GenBank/DDBJ databases">
        <title>Genomic Encyclopedia of Type Strains, Phase IV (KMG-V): Genome sequencing to study the core and pangenomes of soil and plant-associated prokaryotes.</title>
        <authorList>
            <person name="Whitman W."/>
        </authorList>
    </citation>
    <scope>NUCLEOTIDE SEQUENCE [LARGE SCALE GENOMIC DNA]</scope>
    <source>
        <strain evidence="6 7">SAS40</strain>
    </source>
</reference>